<protein>
    <recommendedName>
        <fullName evidence="4">Homing endonuclease LAGLIDADG domain-containing protein</fullName>
    </recommendedName>
</protein>
<dbReference type="EMBL" id="MGKV01000018">
    <property type="protein sequence ID" value="OGN31836.1"/>
    <property type="molecule type" value="Genomic_DNA"/>
</dbReference>
<name>A0A1F8H4F5_9BACT</name>
<dbReference type="Proteomes" id="UP000177609">
    <property type="component" value="Unassembled WGS sequence"/>
</dbReference>
<gene>
    <name evidence="2" type="ORF">A3J01_00765</name>
</gene>
<evidence type="ECO:0008006" key="4">
    <source>
        <dbReference type="Google" id="ProtNLM"/>
    </source>
</evidence>
<evidence type="ECO:0000256" key="1">
    <source>
        <dbReference type="SAM" id="MobiDB-lite"/>
    </source>
</evidence>
<dbReference type="AlphaFoldDB" id="A0A1F8H4F5"/>
<feature type="compositionally biased region" description="Basic and acidic residues" evidence="1">
    <location>
        <begin position="11"/>
        <end position="22"/>
    </location>
</feature>
<comment type="caution">
    <text evidence="2">The sequence shown here is derived from an EMBL/GenBank/DDBJ whole genome shotgun (WGS) entry which is preliminary data.</text>
</comment>
<reference evidence="2 3" key="1">
    <citation type="journal article" date="2016" name="Nat. Commun.">
        <title>Thousands of microbial genomes shed light on interconnected biogeochemical processes in an aquifer system.</title>
        <authorList>
            <person name="Anantharaman K."/>
            <person name="Brown C.T."/>
            <person name="Hug L.A."/>
            <person name="Sharon I."/>
            <person name="Castelle C.J."/>
            <person name="Probst A.J."/>
            <person name="Thomas B.C."/>
            <person name="Singh A."/>
            <person name="Wilkins M.J."/>
            <person name="Karaoz U."/>
            <person name="Brodie E.L."/>
            <person name="Williams K.H."/>
            <person name="Hubbard S.S."/>
            <person name="Banfield J.F."/>
        </authorList>
    </citation>
    <scope>NUCLEOTIDE SEQUENCE [LARGE SCALE GENOMIC DNA]</scope>
</reference>
<feature type="compositionally biased region" description="Polar residues" evidence="1">
    <location>
        <begin position="1"/>
        <end position="10"/>
    </location>
</feature>
<organism evidence="2 3">
    <name type="scientific">Candidatus Yanofskybacteria bacterium RIFCSPLOWO2_02_FULL_45_18</name>
    <dbReference type="NCBI Taxonomy" id="1802707"/>
    <lineage>
        <taxon>Bacteria</taxon>
        <taxon>Candidatus Yanofskyibacteriota</taxon>
    </lineage>
</organism>
<evidence type="ECO:0000313" key="3">
    <source>
        <dbReference type="Proteomes" id="UP000177609"/>
    </source>
</evidence>
<sequence length="162" mass="18706">MPSVWSNGFTKDTHPSVRKMSETMRRKKIDNFSTWRERAKSLGITPSSYPKFKRDGNLAELMGVAYGDGNISVFPRTERLIIATNSNNKGFIKRYRGLVKKLFDKEPTAIKVYNSDCVRISIYQNKISKRLGIPSGNRSEIELILPLWIKNNHEILKRFLKV</sequence>
<accession>A0A1F8H4F5</accession>
<proteinExistence type="predicted"/>
<dbReference type="Gene3D" id="3.10.28.10">
    <property type="entry name" value="Homing endonucleases"/>
    <property type="match status" value="1"/>
</dbReference>
<dbReference type="InterPro" id="IPR027434">
    <property type="entry name" value="Homing_endonucl"/>
</dbReference>
<feature type="region of interest" description="Disordered" evidence="1">
    <location>
        <begin position="1"/>
        <end position="22"/>
    </location>
</feature>
<evidence type="ECO:0000313" key="2">
    <source>
        <dbReference type="EMBL" id="OGN31836.1"/>
    </source>
</evidence>